<dbReference type="Pfam" id="PF14584">
    <property type="entry name" value="DUF4446"/>
    <property type="match status" value="1"/>
</dbReference>
<evidence type="ECO:0008006" key="4">
    <source>
        <dbReference type="Google" id="ProtNLM"/>
    </source>
</evidence>
<dbReference type="Proteomes" id="UP001519343">
    <property type="component" value="Unassembled WGS sequence"/>
</dbReference>
<organism evidence="2 3">
    <name type="scientific">Ammoniphilus resinae</name>
    <dbReference type="NCBI Taxonomy" id="861532"/>
    <lineage>
        <taxon>Bacteria</taxon>
        <taxon>Bacillati</taxon>
        <taxon>Bacillota</taxon>
        <taxon>Bacilli</taxon>
        <taxon>Bacillales</taxon>
        <taxon>Paenibacillaceae</taxon>
        <taxon>Aneurinibacillus group</taxon>
        <taxon>Ammoniphilus</taxon>
    </lineage>
</organism>
<keyword evidence="1" id="KW-0812">Transmembrane</keyword>
<evidence type="ECO:0000256" key="1">
    <source>
        <dbReference type="SAM" id="Phobius"/>
    </source>
</evidence>
<evidence type="ECO:0000313" key="2">
    <source>
        <dbReference type="EMBL" id="MBP1930630.1"/>
    </source>
</evidence>
<dbReference type="InterPro" id="IPR027981">
    <property type="entry name" value="DUF4446"/>
</dbReference>
<feature type="transmembrane region" description="Helical" evidence="1">
    <location>
        <begin position="12"/>
        <end position="31"/>
    </location>
</feature>
<sequence length="165" mass="19158">MMLQDERILLFGLMFLQWLLLIIVLVWMLIINSRSKKILKQFRELTNGVTKENLEAILRKFLDQTKEVRESHQEVKQEMTDLKKAVGRKKGNVGVYRFHAFDHEGSDLSFSIAVIDDIETGFVLTSIFGRQESRVYAKPLDRGKSVYHLTSEEIEAIERAKKSLS</sequence>
<keyword evidence="1" id="KW-1133">Transmembrane helix</keyword>
<comment type="caution">
    <text evidence="2">The sequence shown here is derived from an EMBL/GenBank/DDBJ whole genome shotgun (WGS) entry which is preliminary data.</text>
</comment>
<proteinExistence type="predicted"/>
<keyword evidence="1" id="KW-0472">Membrane</keyword>
<accession>A0ABS4GK42</accession>
<evidence type="ECO:0000313" key="3">
    <source>
        <dbReference type="Proteomes" id="UP001519343"/>
    </source>
</evidence>
<reference evidence="2 3" key="1">
    <citation type="submission" date="2021-03" db="EMBL/GenBank/DDBJ databases">
        <title>Genomic Encyclopedia of Type Strains, Phase IV (KMG-IV): sequencing the most valuable type-strain genomes for metagenomic binning, comparative biology and taxonomic classification.</title>
        <authorList>
            <person name="Goeker M."/>
        </authorList>
    </citation>
    <scope>NUCLEOTIDE SEQUENCE [LARGE SCALE GENOMIC DNA]</scope>
    <source>
        <strain evidence="2 3">DSM 24738</strain>
    </source>
</reference>
<protein>
    <recommendedName>
        <fullName evidence="4">DUF4446 family protein</fullName>
    </recommendedName>
</protein>
<keyword evidence="3" id="KW-1185">Reference proteome</keyword>
<name>A0ABS4GK42_9BACL</name>
<dbReference type="EMBL" id="JAGGKT010000001">
    <property type="protein sequence ID" value="MBP1930630.1"/>
    <property type="molecule type" value="Genomic_DNA"/>
</dbReference>
<gene>
    <name evidence="2" type="ORF">J2Z37_000617</name>
</gene>